<evidence type="ECO:0000313" key="6">
    <source>
        <dbReference type="Proteomes" id="UP000664048"/>
    </source>
</evidence>
<dbReference type="RefSeq" id="WP_034176084.1">
    <property type="nucleotide sequence ID" value="NZ_BSTW01000035.1"/>
</dbReference>
<reference evidence="1" key="2">
    <citation type="submission" date="2021-01" db="EMBL/GenBank/DDBJ databases">
        <title>Outbreak of Burkholderia contaminns endophthalmitis traced to a clinical ventilation system.</title>
        <authorList>
            <person name="Lipuma J."/>
            <person name="Spilker T."/>
            <person name="Kratholm J."/>
        </authorList>
    </citation>
    <scope>NUCLEOTIDE SEQUENCE</scope>
    <source>
        <strain evidence="1">HI4954</strain>
    </source>
</reference>
<evidence type="ECO:0000313" key="4">
    <source>
        <dbReference type="EMBL" id="WFN23764.1"/>
    </source>
</evidence>
<evidence type="ECO:0000313" key="3">
    <source>
        <dbReference type="EMBL" id="POZ80417.1"/>
    </source>
</evidence>
<dbReference type="Proteomes" id="UP000611459">
    <property type="component" value="Unassembled WGS sequence"/>
</dbReference>
<reference evidence="2 6" key="3">
    <citation type="submission" date="2021-03" db="EMBL/GenBank/DDBJ databases">
        <title>Clinical course, treatment and visual outcome of an outbreak of Burkholderia contaminans endophthalmitis following cataract surgery.</title>
        <authorList>
            <person name="Lind C."/>
            <person name="Olsen K."/>
            <person name="Angelsen N.K."/>
            <person name="Krefting E.A."/>
            <person name="Fossen K."/>
            <person name="Gravningen K."/>
            <person name="Depoorter E."/>
            <person name="Vandamme P."/>
            <person name="Bertelsen G."/>
        </authorList>
    </citation>
    <scope>NUCLEOTIDE SEQUENCE [LARGE SCALE GENOMIC DNA]</scope>
    <source>
        <strain evidence="2 6">51242556</strain>
    </source>
</reference>
<reference evidence="4 7" key="4">
    <citation type="submission" date="2021-12" db="EMBL/GenBank/DDBJ databases">
        <title>Genomic and phenotypic characterization of three Burkholderia contaminans isolates recovered from different sources.</title>
        <authorList>
            <person name="Lopez De Volder A."/>
            <person name="Fan Y."/>
            <person name="Nunvar J."/>
            <person name="Herrera T."/>
            <person name="Timp W."/>
            <person name="Degrossi J."/>
        </authorList>
    </citation>
    <scope>NUCLEOTIDE SEQUENCE [LARGE SCALE GENOMIC DNA]</scope>
    <source>
        <strain evidence="4 7">LMG 23361</strain>
        <plasmid evidence="4 7">unnamed2</plasmid>
    </source>
</reference>
<evidence type="ECO:0000313" key="2">
    <source>
        <dbReference type="EMBL" id="MBO1835375.1"/>
    </source>
</evidence>
<evidence type="ECO:0000313" key="5">
    <source>
        <dbReference type="Proteomes" id="UP000238655"/>
    </source>
</evidence>
<keyword evidence="6" id="KW-1185">Reference proteome</keyword>
<dbReference type="EMBL" id="CP090644">
    <property type="protein sequence ID" value="WFN23764.1"/>
    <property type="molecule type" value="Genomic_DNA"/>
</dbReference>
<organism evidence="3 5">
    <name type="scientific">Burkholderia contaminans</name>
    <dbReference type="NCBI Taxonomy" id="488447"/>
    <lineage>
        <taxon>Bacteria</taxon>
        <taxon>Pseudomonadati</taxon>
        <taxon>Pseudomonadota</taxon>
        <taxon>Betaproteobacteria</taxon>
        <taxon>Burkholderiales</taxon>
        <taxon>Burkholderiaceae</taxon>
        <taxon>Burkholderia</taxon>
        <taxon>Burkholderia cepacia complex</taxon>
    </lineage>
</organism>
<name>A0A2S5DMW3_9BURK</name>
<gene>
    <name evidence="3" type="ORF">C3743_38905</name>
    <name evidence="2" type="ORF">J4M89_38930</name>
    <name evidence="1" type="ORF">JIN94_38325</name>
    <name evidence="4" type="ORF">LXE91_41815</name>
</gene>
<dbReference type="EMBL" id="JAENIB010000036">
    <property type="protein sequence ID" value="MBK1935756.1"/>
    <property type="molecule type" value="Genomic_DNA"/>
</dbReference>
<dbReference type="EMBL" id="JAGEMX010000030">
    <property type="protein sequence ID" value="MBO1835375.1"/>
    <property type="molecule type" value="Genomic_DNA"/>
</dbReference>
<protein>
    <submittedName>
        <fullName evidence="3">Uncharacterized protein</fullName>
    </submittedName>
</protein>
<dbReference type="Proteomes" id="UP001220209">
    <property type="component" value="Plasmid unnamed2"/>
</dbReference>
<proteinExistence type="predicted"/>
<dbReference type="EMBL" id="PQVP01000004">
    <property type="protein sequence ID" value="POZ80417.1"/>
    <property type="molecule type" value="Genomic_DNA"/>
</dbReference>
<dbReference type="AlphaFoldDB" id="A0A2S5DMW3"/>
<geneLocation type="plasmid" evidence="4 7">
    <name>unnamed2</name>
</geneLocation>
<reference evidence="3 5" key="1">
    <citation type="submission" date="2018-01" db="EMBL/GenBank/DDBJ databases">
        <title>Successful Treatment of Persistent Burkholderia cepacia Bacteremia with Ceftazidime-Avibactam.</title>
        <authorList>
            <person name="Tamma P."/>
            <person name="Fan Y."/>
            <person name="Bergman Y."/>
            <person name="Sick-Samuels A."/>
            <person name="Hsu A."/>
            <person name="Timp W."/>
            <person name="Simner P."/>
        </authorList>
    </citation>
    <scope>NUCLEOTIDE SEQUENCE [LARGE SCALE GENOMIC DNA]</scope>
    <source>
        <strain evidence="3 5">170816</strain>
    </source>
</reference>
<evidence type="ECO:0000313" key="1">
    <source>
        <dbReference type="EMBL" id="MBK1935756.1"/>
    </source>
</evidence>
<keyword evidence="4" id="KW-0614">Plasmid</keyword>
<evidence type="ECO:0000313" key="7">
    <source>
        <dbReference type="Proteomes" id="UP001220209"/>
    </source>
</evidence>
<dbReference type="Proteomes" id="UP000238655">
    <property type="component" value="Unassembled WGS sequence"/>
</dbReference>
<sequence>MTTLTRQHYKRLRFYWQGLANGGAGMTDGIDLDLAALGLVERFERFGYGVRFRITKAGEQELAAEKAREVERRQPHHTLAGRLAQWRQSQGRVTWQNIELLVDLESGGRQAIRPDVFSVAANYDEKRINPCVDEVKVSRADFLADVARPEKRAGYGKIAEVLYYAAPAGMIEASEVPEGCGLLVEVAPCQFEILKRPKKRPVSLTTHHFMNLILKPGAFAPAW</sequence>
<dbReference type="Proteomes" id="UP000664048">
    <property type="component" value="Unassembled WGS sequence"/>
</dbReference>
<accession>A0A2S5DMW3</accession>